<keyword evidence="3" id="KW-0472">Membrane</keyword>
<gene>
    <name evidence="4" type="ORF">CONPUDRAFT_169739</name>
</gene>
<accession>A0A5M3M5X4</accession>
<dbReference type="RefSeq" id="XP_007774859.1">
    <property type="nucleotide sequence ID" value="XM_007776669.1"/>
</dbReference>
<dbReference type="GO" id="GO:0005886">
    <property type="term" value="C:plasma membrane"/>
    <property type="evidence" value="ECO:0007669"/>
    <property type="project" value="TreeGrafter"/>
</dbReference>
<feature type="region of interest" description="Disordered" evidence="2">
    <location>
        <begin position="113"/>
        <end position="143"/>
    </location>
</feature>
<dbReference type="AlphaFoldDB" id="A0A5M3M5X4"/>
<keyword evidence="5" id="KW-1185">Reference proteome</keyword>
<dbReference type="GO" id="GO:0016491">
    <property type="term" value="F:oxidoreductase activity"/>
    <property type="evidence" value="ECO:0007669"/>
    <property type="project" value="UniProtKB-KW"/>
</dbReference>
<dbReference type="Pfam" id="PF14027">
    <property type="entry name" value="Questin_oxidase"/>
    <property type="match status" value="1"/>
</dbReference>
<reference evidence="5" key="1">
    <citation type="journal article" date="2012" name="Science">
        <title>The Paleozoic origin of enzymatic lignin decomposition reconstructed from 31 fungal genomes.</title>
        <authorList>
            <person name="Floudas D."/>
            <person name="Binder M."/>
            <person name="Riley R."/>
            <person name="Barry K."/>
            <person name="Blanchette R.A."/>
            <person name="Henrissat B."/>
            <person name="Martinez A.T."/>
            <person name="Otillar R."/>
            <person name="Spatafora J.W."/>
            <person name="Yadav J.S."/>
            <person name="Aerts A."/>
            <person name="Benoit I."/>
            <person name="Boyd A."/>
            <person name="Carlson A."/>
            <person name="Copeland A."/>
            <person name="Coutinho P.M."/>
            <person name="de Vries R.P."/>
            <person name="Ferreira P."/>
            <person name="Findley K."/>
            <person name="Foster B."/>
            <person name="Gaskell J."/>
            <person name="Glotzer D."/>
            <person name="Gorecki P."/>
            <person name="Heitman J."/>
            <person name="Hesse C."/>
            <person name="Hori C."/>
            <person name="Igarashi K."/>
            <person name="Jurgens J.A."/>
            <person name="Kallen N."/>
            <person name="Kersten P."/>
            <person name="Kohler A."/>
            <person name="Kuees U."/>
            <person name="Kumar T.K.A."/>
            <person name="Kuo A."/>
            <person name="LaButti K."/>
            <person name="Larrondo L.F."/>
            <person name="Lindquist E."/>
            <person name="Ling A."/>
            <person name="Lombard V."/>
            <person name="Lucas S."/>
            <person name="Lundell T."/>
            <person name="Martin R."/>
            <person name="McLaughlin D.J."/>
            <person name="Morgenstern I."/>
            <person name="Morin E."/>
            <person name="Murat C."/>
            <person name="Nagy L.G."/>
            <person name="Nolan M."/>
            <person name="Ohm R.A."/>
            <person name="Patyshakuliyeva A."/>
            <person name="Rokas A."/>
            <person name="Ruiz-Duenas F.J."/>
            <person name="Sabat G."/>
            <person name="Salamov A."/>
            <person name="Samejima M."/>
            <person name="Schmutz J."/>
            <person name="Slot J.C."/>
            <person name="St John F."/>
            <person name="Stenlid J."/>
            <person name="Sun H."/>
            <person name="Sun S."/>
            <person name="Syed K."/>
            <person name="Tsang A."/>
            <person name="Wiebenga A."/>
            <person name="Young D."/>
            <person name="Pisabarro A."/>
            <person name="Eastwood D.C."/>
            <person name="Martin F."/>
            <person name="Cullen D."/>
            <person name="Grigoriev I.V."/>
            <person name="Hibbett D.S."/>
        </authorList>
    </citation>
    <scope>NUCLEOTIDE SEQUENCE [LARGE SCALE GENOMIC DNA]</scope>
    <source>
        <strain evidence="5">RWD-64-598 SS2</strain>
    </source>
</reference>
<dbReference type="PANTHER" id="PTHR10590:SF4">
    <property type="entry name" value="SOLUTE CARRIER FAMILY 28 MEMBER 3"/>
    <property type="match status" value="1"/>
</dbReference>
<dbReference type="EMBL" id="JH711590">
    <property type="protein sequence ID" value="EIW74782.1"/>
    <property type="molecule type" value="Genomic_DNA"/>
</dbReference>
<sequence>MGYGFEVGIPGIVVEGLAMAKGASLAVNGVNGAANGFSRETTVFDIIARVLKDDALHDDHICEHASKWTVNLFNADLWRKIEELMHLVTSFLILAPNITPLTRRSQELFLAHASPSSSGPTPCSTARRSPSPSFPGPPLPRPLRPLPKPKTFVCVFYTDLGLLQTYAETVAAQIRVQFEDGESACLVKLSLELMTRSELHLVMMLGFLMMSGSVLSMYVSMGVPMQTLTTSAVSMSVVTAISKLCMPEVDEPAMHGQVIIGCGSADDKDRLSNTSDIFSEEHIGGSVTYVG</sequence>
<evidence type="ECO:0000256" key="3">
    <source>
        <dbReference type="SAM" id="Phobius"/>
    </source>
</evidence>
<keyword evidence="3" id="KW-0812">Transmembrane</keyword>
<feature type="compositionally biased region" description="Pro residues" evidence="2">
    <location>
        <begin position="132"/>
        <end position="143"/>
    </location>
</feature>
<comment type="caution">
    <text evidence="4">The sequence shown here is derived from an EMBL/GenBank/DDBJ whole genome shotgun (WGS) entry which is preliminary data.</text>
</comment>
<dbReference type="OrthoDB" id="10258327at2759"/>
<dbReference type="GO" id="GO:0005337">
    <property type="term" value="F:nucleoside transmembrane transporter activity"/>
    <property type="evidence" value="ECO:0007669"/>
    <property type="project" value="InterPro"/>
</dbReference>
<evidence type="ECO:0000256" key="2">
    <source>
        <dbReference type="SAM" id="MobiDB-lite"/>
    </source>
</evidence>
<evidence type="ECO:0000313" key="4">
    <source>
        <dbReference type="EMBL" id="EIW74782.1"/>
    </source>
</evidence>
<dbReference type="InterPro" id="IPR008276">
    <property type="entry name" value="C_nuclsd_transpt"/>
</dbReference>
<feature type="compositionally biased region" description="Low complexity" evidence="2">
    <location>
        <begin position="114"/>
        <end position="131"/>
    </location>
</feature>
<dbReference type="PANTHER" id="PTHR10590">
    <property type="entry name" value="SODIUM/NUCLEOSIDE COTRANSPORTER"/>
    <property type="match status" value="1"/>
</dbReference>
<evidence type="ECO:0000256" key="1">
    <source>
        <dbReference type="ARBA" id="ARBA00023002"/>
    </source>
</evidence>
<keyword evidence="3" id="KW-1133">Transmembrane helix</keyword>
<evidence type="ECO:0000313" key="5">
    <source>
        <dbReference type="Proteomes" id="UP000053558"/>
    </source>
</evidence>
<keyword evidence="1" id="KW-0560">Oxidoreductase</keyword>
<dbReference type="InterPro" id="IPR025337">
    <property type="entry name" value="Questin_oxidase-like"/>
</dbReference>
<proteinExistence type="predicted"/>
<feature type="transmembrane region" description="Helical" evidence="3">
    <location>
        <begin position="199"/>
        <end position="219"/>
    </location>
</feature>
<organism evidence="4 5">
    <name type="scientific">Coniophora puteana (strain RWD-64-598)</name>
    <name type="common">Brown rot fungus</name>
    <dbReference type="NCBI Taxonomy" id="741705"/>
    <lineage>
        <taxon>Eukaryota</taxon>
        <taxon>Fungi</taxon>
        <taxon>Dikarya</taxon>
        <taxon>Basidiomycota</taxon>
        <taxon>Agaricomycotina</taxon>
        <taxon>Agaricomycetes</taxon>
        <taxon>Agaricomycetidae</taxon>
        <taxon>Boletales</taxon>
        <taxon>Coniophorineae</taxon>
        <taxon>Coniophoraceae</taxon>
        <taxon>Coniophora</taxon>
    </lineage>
</organism>
<name>A0A5M3M5X4_CONPW</name>
<dbReference type="Proteomes" id="UP000053558">
    <property type="component" value="Unassembled WGS sequence"/>
</dbReference>
<dbReference type="GeneID" id="19206318"/>
<protein>
    <submittedName>
        <fullName evidence="4">Uncharacterized protein</fullName>
    </submittedName>
</protein>
<dbReference type="GO" id="GO:0015293">
    <property type="term" value="F:symporter activity"/>
    <property type="evidence" value="ECO:0007669"/>
    <property type="project" value="TreeGrafter"/>
</dbReference>
<dbReference type="KEGG" id="cput:CONPUDRAFT_169739"/>